<sequence>MTPSLTSILSRIGNLYYEVGIEPPAMVGSRRGDLYLKIPAIENLGGTKDLNDTIDFTNNDLRVLGNFPRLHRLKHLLLANNRISKIDAGLEAPLPQLTTIILTNNTLEELGDIEPLATVSTLHHLVLLDNPVTKKEHYRLYVIYKLPSLRVLDFIKIKQKEREQAQELFQKDGQDNALVQSITDNKSKTFEPGEGVPTNA</sequence>
<dbReference type="STRING" id="4829.A0A168P8F7"/>
<dbReference type="PANTHER" id="PTHR10552">
    <property type="entry name" value="U2 SMALL NUCLEAR RIBONUCLEOPROTEIN A"/>
    <property type="match status" value="1"/>
</dbReference>
<dbReference type="PANTHER" id="PTHR10552:SF6">
    <property type="entry name" value="U2 SMALL NUCLEAR RIBONUCLEOPROTEIN A"/>
    <property type="match status" value="1"/>
</dbReference>
<accession>A0A168P8F7</accession>
<dbReference type="Pfam" id="PF14580">
    <property type="entry name" value="LRR_9"/>
    <property type="match status" value="1"/>
</dbReference>
<reference evidence="10" key="1">
    <citation type="submission" date="2016-04" db="EMBL/GenBank/DDBJ databases">
        <authorList>
            <person name="Evans L.H."/>
            <person name="Alamgir A."/>
            <person name="Owens N."/>
            <person name="Weber N.D."/>
            <person name="Virtaneva K."/>
            <person name="Barbian K."/>
            <person name="Babar A."/>
            <person name="Rosenke K."/>
        </authorList>
    </citation>
    <scope>NUCLEOTIDE SEQUENCE [LARGE SCALE GENOMIC DNA]</scope>
    <source>
        <strain evidence="10">CBS 101.48</strain>
    </source>
</reference>
<organism evidence="10">
    <name type="scientific">Absidia glauca</name>
    <name type="common">Pin mould</name>
    <dbReference type="NCBI Taxonomy" id="4829"/>
    <lineage>
        <taxon>Eukaryota</taxon>
        <taxon>Fungi</taxon>
        <taxon>Fungi incertae sedis</taxon>
        <taxon>Mucoromycota</taxon>
        <taxon>Mucoromycotina</taxon>
        <taxon>Mucoromycetes</taxon>
        <taxon>Mucorales</taxon>
        <taxon>Cunninghamellaceae</taxon>
        <taxon>Absidia</taxon>
    </lineage>
</organism>
<comment type="similarity">
    <text evidence="7">Belongs to the U2 small nuclear ribonucleoprotein A family.</text>
</comment>
<keyword evidence="3" id="KW-0747">Spliceosome</keyword>
<proteinExistence type="inferred from homology"/>
<dbReference type="GO" id="GO:0000398">
    <property type="term" value="P:mRNA splicing, via spliceosome"/>
    <property type="evidence" value="ECO:0007669"/>
    <property type="project" value="InterPro"/>
</dbReference>
<keyword evidence="3" id="KW-0507">mRNA processing</keyword>
<dbReference type="FunFam" id="3.80.10.10:FF:000026">
    <property type="entry name" value="U2 small nuclear ribonucleoprotein A"/>
    <property type="match status" value="1"/>
</dbReference>
<keyword evidence="5" id="KW-0508">mRNA splicing</keyword>
<dbReference type="SMART" id="SM00446">
    <property type="entry name" value="LRRcap"/>
    <property type="match status" value="1"/>
</dbReference>
<evidence type="ECO:0000256" key="5">
    <source>
        <dbReference type="ARBA" id="ARBA00023187"/>
    </source>
</evidence>
<dbReference type="PROSITE" id="PS51450">
    <property type="entry name" value="LRR"/>
    <property type="match status" value="1"/>
</dbReference>
<name>A0A168P8F7_ABSGL</name>
<dbReference type="InterPro" id="IPR001611">
    <property type="entry name" value="Leu-rich_rpt"/>
</dbReference>
<evidence type="ECO:0000256" key="1">
    <source>
        <dbReference type="ARBA" id="ARBA00004123"/>
    </source>
</evidence>
<evidence type="ECO:0000259" key="9">
    <source>
        <dbReference type="SMART" id="SM00446"/>
    </source>
</evidence>
<dbReference type="OrthoDB" id="433501at2759"/>
<dbReference type="GO" id="GO:0005681">
    <property type="term" value="C:spliceosomal complex"/>
    <property type="evidence" value="ECO:0007669"/>
    <property type="project" value="UniProtKB-KW"/>
</dbReference>
<dbReference type="InParanoid" id="A0A168P8F7"/>
<evidence type="ECO:0000256" key="2">
    <source>
        <dbReference type="ARBA" id="ARBA00022614"/>
    </source>
</evidence>
<dbReference type="InterPro" id="IPR044640">
    <property type="entry name" value="RU2A"/>
</dbReference>
<dbReference type="InterPro" id="IPR032675">
    <property type="entry name" value="LRR_dom_sf"/>
</dbReference>
<dbReference type="Proteomes" id="UP000078561">
    <property type="component" value="Unassembled WGS sequence"/>
</dbReference>
<evidence type="ECO:0000256" key="8">
    <source>
        <dbReference type="ARBA" id="ARBA00024238"/>
    </source>
</evidence>
<dbReference type="FunCoup" id="A0A168P8F7">
    <property type="interactions" value="1189"/>
</dbReference>
<dbReference type="SUPFAM" id="SSF52058">
    <property type="entry name" value="L domain-like"/>
    <property type="match status" value="1"/>
</dbReference>
<feature type="domain" description="U2A'/phosphoprotein 32 family A C-terminal" evidence="9">
    <location>
        <begin position="135"/>
        <end position="153"/>
    </location>
</feature>
<dbReference type="GO" id="GO:0030620">
    <property type="term" value="F:U2 snRNA binding"/>
    <property type="evidence" value="ECO:0007669"/>
    <property type="project" value="InterPro"/>
</dbReference>
<dbReference type="Gene3D" id="3.80.10.10">
    <property type="entry name" value="Ribonuclease Inhibitor"/>
    <property type="match status" value="1"/>
</dbReference>
<evidence type="ECO:0000256" key="6">
    <source>
        <dbReference type="ARBA" id="ARBA00023242"/>
    </source>
</evidence>
<keyword evidence="4" id="KW-0677">Repeat</keyword>
<protein>
    <recommendedName>
        <fullName evidence="8">U2 small nuclear ribonucleoprotein A'</fullName>
    </recommendedName>
</protein>
<evidence type="ECO:0000256" key="3">
    <source>
        <dbReference type="ARBA" id="ARBA00022728"/>
    </source>
</evidence>
<dbReference type="EMBL" id="LT553604">
    <property type="protein sequence ID" value="SAM01942.1"/>
    <property type="molecule type" value="Genomic_DNA"/>
</dbReference>
<dbReference type="InterPro" id="IPR003603">
    <property type="entry name" value="U2A'_phosphoprotein32A_C"/>
</dbReference>
<evidence type="ECO:0000313" key="11">
    <source>
        <dbReference type="Proteomes" id="UP000078561"/>
    </source>
</evidence>
<gene>
    <name evidence="10" type="primary">ABSGL_07692.1 scaffold 8929</name>
</gene>
<comment type="subcellular location">
    <subcellularLocation>
        <location evidence="1">Nucleus</location>
    </subcellularLocation>
</comment>
<keyword evidence="11" id="KW-1185">Reference proteome</keyword>
<dbReference type="AlphaFoldDB" id="A0A168P8F7"/>
<keyword evidence="6" id="KW-0539">Nucleus</keyword>
<evidence type="ECO:0000313" key="10">
    <source>
        <dbReference type="EMBL" id="SAM01942.1"/>
    </source>
</evidence>
<keyword evidence="2" id="KW-0433">Leucine-rich repeat</keyword>
<dbReference type="GO" id="GO:0005686">
    <property type="term" value="C:U2 snRNP"/>
    <property type="evidence" value="ECO:0007669"/>
    <property type="project" value="TreeGrafter"/>
</dbReference>
<evidence type="ECO:0000256" key="7">
    <source>
        <dbReference type="ARBA" id="ARBA00024196"/>
    </source>
</evidence>
<evidence type="ECO:0000256" key="4">
    <source>
        <dbReference type="ARBA" id="ARBA00022737"/>
    </source>
</evidence>